<dbReference type="EMBL" id="CAXLJM020000004">
    <property type="protein sequence ID" value="CAL8070669.1"/>
    <property type="molecule type" value="Genomic_DNA"/>
</dbReference>
<comment type="caution">
    <text evidence="7">The sequence shown here is derived from an EMBL/GenBank/DDBJ whole genome shotgun (WGS) entry which is preliminary data.</text>
</comment>
<comment type="subcellular location">
    <subcellularLocation>
        <location evidence="3">Endomembrane system</location>
        <topology evidence="3">Single-pass type IV membrane protein</topology>
    </subcellularLocation>
</comment>
<keyword evidence="2" id="KW-0472">Membrane</keyword>
<feature type="domain" description="V-SNARE coiled-coil homology" evidence="6">
    <location>
        <begin position="128"/>
        <end position="185"/>
    </location>
</feature>
<accession>A0ABP1PLI8</accession>
<evidence type="ECO:0000256" key="4">
    <source>
        <dbReference type="PROSITE-ProRule" id="PRU00290"/>
    </source>
</evidence>
<evidence type="ECO:0000256" key="2">
    <source>
        <dbReference type="ARBA" id="ARBA00023136"/>
    </source>
</evidence>
<dbReference type="InterPro" id="IPR010908">
    <property type="entry name" value="Longin_dom"/>
</dbReference>
<evidence type="ECO:0008006" key="9">
    <source>
        <dbReference type="Google" id="ProtNLM"/>
    </source>
</evidence>
<reference evidence="7 8" key="1">
    <citation type="submission" date="2024-08" db="EMBL/GenBank/DDBJ databases">
        <authorList>
            <person name="Cucini C."/>
            <person name="Frati F."/>
        </authorList>
    </citation>
    <scope>NUCLEOTIDE SEQUENCE [LARGE SCALE GENOMIC DNA]</scope>
</reference>
<dbReference type="SUPFAM" id="SSF64356">
    <property type="entry name" value="SNARE-like"/>
    <property type="match status" value="1"/>
</dbReference>
<dbReference type="Gene3D" id="1.20.5.110">
    <property type="match status" value="1"/>
</dbReference>
<protein>
    <recommendedName>
        <fullName evidence="9">Vesicle-associated membrane protein 7</fullName>
    </recommendedName>
</protein>
<proteinExistence type="inferred from homology"/>
<evidence type="ECO:0000259" key="5">
    <source>
        <dbReference type="PROSITE" id="PS50859"/>
    </source>
</evidence>
<evidence type="ECO:0000256" key="3">
    <source>
        <dbReference type="ARBA" id="ARBA00046280"/>
    </source>
</evidence>
<dbReference type="InterPro" id="IPR042855">
    <property type="entry name" value="V_SNARE_CC"/>
</dbReference>
<dbReference type="PROSITE" id="PS50859">
    <property type="entry name" value="LONGIN"/>
    <property type="match status" value="1"/>
</dbReference>
<keyword evidence="8" id="KW-1185">Reference proteome</keyword>
<gene>
    <name evidence="7" type="ORF">ODALV1_LOCUS1358</name>
</gene>
<evidence type="ECO:0000313" key="8">
    <source>
        <dbReference type="Proteomes" id="UP001642540"/>
    </source>
</evidence>
<dbReference type="InterPro" id="IPR051097">
    <property type="entry name" value="Synaptobrevin-like_transport"/>
</dbReference>
<name>A0ABP1PLI8_9HEXA</name>
<dbReference type="Proteomes" id="UP001642540">
    <property type="component" value="Unassembled WGS sequence"/>
</dbReference>
<keyword evidence="4" id="KW-0175">Coiled coil</keyword>
<dbReference type="SMART" id="SM01270">
    <property type="entry name" value="Longin"/>
    <property type="match status" value="1"/>
</dbReference>
<dbReference type="SUPFAM" id="SSF58038">
    <property type="entry name" value="SNARE fusion complex"/>
    <property type="match status" value="1"/>
</dbReference>
<dbReference type="CDD" id="cd14824">
    <property type="entry name" value="Longin"/>
    <property type="match status" value="1"/>
</dbReference>
<dbReference type="PANTHER" id="PTHR21136:SF179">
    <property type="entry name" value="VESICLE ASSOCIATED MEMBRANE PROTEIN 7-RELATED"/>
    <property type="match status" value="1"/>
</dbReference>
<dbReference type="Gene3D" id="3.30.450.50">
    <property type="entry name" value="Longin domain"/>
    <property type="match status" value="1"/>
</dbReference>
<evidence type="ECO:0000256" key="1">
    <source>
        <dbReference type="ARBA" id="ARBA00008025"/>
    </source>
</evidence>
<evidence type="ECO:0000313" key="7">
    <source>
        <dbReference type="EMBL" id="CAL8070669.1"/>
    </source>
</evidence>
<dbReference type="Pfam" id="PF00957">
    <property type="entry name" value="Synaptobrevin"/>
    <property type="match status" value="1"/>
</dbReference>
<comment type="similarity">
    <text evidence="1">Belongs to the synaptobrevin family.</text>
</comment>
<sequence length="236" mass="26635">MSILFAAIAHGTSILAKYSVCVGNFIEVTEQVLASIPPDNPNMMTYSHMNYLFHYLEENNLFYFCITDDNFEKAKAFLFLSDIKDRFEETYGVTWIRVALPNNAMNYDFSPVLAAQMKRFSESWDLEEEEELQAQVEDVKGIMVENIENILSRGEELELLVKHSRESFQTSDSNISSLKSENSSRKIMCYVIPPLVAFAVAAQDKAEKAPASAVYNEGLKAEQAEGSILIPIFIGK</sequence>
<dbReference type="InterPro" id="IPR011012">
    <property type="entry name" value="Longin-like_dom_sf"/>
</dbReference>
<dbReference type="Pfam" id="PF13774">
    <property type="entry name" value="Longin"/>
    <property type="match status" value="1"/>
</dbReference>
<dbReference type="PROSITE" id="PS50892">
    <property type="entry name" value="V_SNARE"/>
    <property type="match status" value="1"/>
</dbReference>
<organism evidence="7 8">
    <name type="scientific">Orchesella dallaii</name>
    <dbReference type="NCBI Taxonomy" id="48710"/>
    <lineage>
        <taxon>Eukaryota</taxon>
        <taxon>Metazoa</taxon>
        <taxon>Ecdysozoa</taxon>
        <taxon>Arthropoda</taxon>
        <taxon>Hexapoda</taxon>
        <taxon>Collembola</taxon>
        <taxon>Entomobryomorpha</taxon>
        <taxon>Entomobryoidea</taxon>
        <taxon>Orchesellidae</taxon>
        <taxon>Orchesellinae</taxon>
        <taxon>Orchesella</taxon>
    </lineage>
</organism>
<dbReference type="PANTHER" id="PTHR21136">
    <property type="entry name" value="SNARE PROTEINS"/>
    <property type="match status" value="1"/>
</dbReference>
<evidence type="ECO:0000259" key="6">
    <source>
        <dbReference type="PROSITE" id="PS50892"/>
    </source>
</evidence>
<feature type="domain" description="Longin" evidence="5">
    <location>
        <begin position="4"/>
        <end position="113"/>
    </location>
</feature>